<evidence type="ECO:0000313" key="1">
    <source>
        <dbReference type="EMBL" id="MEV0971387.1"/>
    </source>
</evidence>
<dbReference type="Proteomes" id="UP001551675">
    <property type="component" value="Unassembled WGS sequence"/>
</dbReference>
<dbReference type="EMBL" id="JBFALK010000012">
    <property type="protein sequence ID" value="MEV0971387.1"/>
    <property type="molecule type" value="Genomic_DNA"/>
</dbReference>
<gene>
    <name evidence="1" type="ORF">AB0I59_22420</name>
</gene>
<protein>
    <submittedName>
        <fullName evidence="1">Uncharacterized protein</fullName>
    </submittedName>
</protein>
<sequence length="121" mass="12876">MSTIDRMAIVAGLRALADFLEATPAIPAPDFPISIRCFPKRGSDAEIRAEIDHIAELLGTEIDPDDLPFGHYKTGLDFGPVRFEAAAVLAGARARYAAESSYFGCVQPDPINSTTDPAPAA</sequence>
<dbReference type="RefSeq" id="WP_358135644.1">
    <property type="nucleotide sequence ID" value="NZ_JBFALK010000012.1"/>
</dbReference>
<reference evidence="1 2" key="1">
    <citation type="submission" date="2024-06" db="EMBL/GenBank/DDBJ databases">
        <title>The Natural Products Discovery Center: Release of the First 8490 Sequenced Strains for Exploring Actinobacteria Biosynthetic Diversity.</title>
        <authorList>
            <person name="Kalkreuter E."/>
            <person name="Kautsar S.A."/>
            <person name="Yang D."/>
            <person name="Bader C.D."/>
            <person name="Teijaro C.N."/>
            <person name="Fluegel L."/>
            <person name="Davis C.M."/>
            <person name="Simpson J.R."/>
            <person name="Lauterbach L."/>
            <person name="Steele A.D."/>
            <person name="Gui C."/>
            <person name="Meng S."/>
            <person name="Li G."/>
            <person name="Viehrig K."/>
            <person name="Ye F."/>
            <person name="Su P."/>
            <person name="Kiefer A.F."/>
            <person name="Nichols A."/>
            <person name="Cepeda A.J."/>
            <person name="Yan W."/>
            <person name="Fan B."/>
            <person name="Jiang Y."/>
            <person name="Adhikari A."/>
            <person name="Zheng C.-J."/>
            <person name="Schuster L."/>
            <person name="Cowan T.M."/>
            <person name="Smanski M.J."/>
            <person name="Chevrette M.G."/>
            <person name="De Carvalho L.P.S."/>
            <person name="Shen B."/>
        </authorList>
    </citation>
    <scope>NUCLEOTIDE SEQUENCE [LARGE SCALE GENOMIC DNA]</scope>
    <source>
        <strain evidence="1 2">NPDC050100</strain>
    </source>
</reference>
<evidence type="ECO:0000313" key="2">
    <source>
        <dbReference type="Proteomes" id="UP001551675"/>
    </source>
</evidence>
<proteinExistence type="predicted"/>
<name>A0ABV3GID6_MICGL</name>
<comment type="caution">
    <text evidence="1">The sequence shown here is derived from an EMBL/GenBank/DDBJ whole genome shotgun (WGS) entry which is preliminary data.</text>
</comment>
<organism evidence="1 2">
    <name type="scientific">Microtetraspora glauca</name>
    <dbReference type="NCBI Taxonomy" id="1996"/>
    <lineage>
        <taxon>Bacteria</taxon>
        <taxon>Bacillati</taxon>
        <taxon>Actinomycetota</taxon>
        <taxon>Actinomycetes</taxon>
        <taxon>Streptosporangiales</taxon>
        <taxon>Streptosporangiaceae</taxon>
        <taxon>Microtetraspora</taxon>
    </lineage>
</organism>
<keyword evidence="2" id="KW-1185">Reference proteome</keyword>
<accession>A0ABV3GID6</accession>